<dbReference type="Gene3D" id="3.30.2350.10">
    <property type="entry name" value="Pseudouridine synthase"/>
    <property type="match status" value="1"/>
</dbReference>
<dbReference type="InterPro" id="IPR037524">
    <property type="entry name" value="PA14/GLEYA"/>
</dbReference>
<evidence type="ECO:0000256" key="1">
    <source>
        <dbReference type="ARBA" id="ARBA00010876"/>
    </source>
</evidence>
<dbReference type="Proteomes" id="UP000696485">
    <property type="component" value="Unassembled WGS sequence"/>
</dbReference>
<comment type="similarity">
    <text evidence="1">Belongs to the pseudouridine synthase RluA family.</text>
</comment>
<keyword evidence="2" id="KW-0175">Coiled coil</keyword>
<evidence type="ECO:0000313" key="5">
    <source>
        <dbReference type="EMBL" id="KAF9326321.1"/>
    </source>
</evidence>
<feature type="compositionally biased region" description="Acidic residues" evidence="3">
    <location>
        <begin position="862"/>
        <end position="874"/>
    </location>
</feature>
<dbReference type="PROSITE" id="PS51820">
    <property type="entry name" value="PA14"/>
    <property type="match status" value="1"/>
</dbReference>
<dbReference type="InterPro" id="IPR050188">
    <property type="entry name" value="RluA_PseudoU_synthase"/>
</dbReference>
<feature type="compositionally biased region" description="Low complexity" evidence="3">
    <location>
        <begin position="343"/>
        <end position="361"/>
    </location>
</feature>
<comment type="caution">
    <text evidence="5">The sequence shown here is derived from an EMBL/GenBank/DDBJ whole genome shotgun (WGS) entry which is preliminary data.</text>
</comment>
<feature type="region of interest" description="Disordered" evidence="3">
    <location>
        <begin position="862"/>
        <end position="888"/>
    </location>
</feature>
<feature type="region of interest" description="Disordered" evidence="3">
    <location>
        <begin position="283"/>
        <end position="407"/>
    </location>
</feature>
<dbReference type="PROSITE" id="PS01129">
    <property type="entry name" value="PSI_RLU"/>
    <property type="match status" value="1"/>
</dbReference>
<evidence type="ECO:0000256" key="2">
    <source>
        <dbReference type="SAM" id="Coils"/>
    </source>
</evidence>
<feature type="region of interest" description="Disordered" evidence="3">
    <location>
        <begin position="687"/>
        <end position="727"/>
    </location>
</feature>
<dbReference type="Gene3D" id="3.90.182.10">
    <property type="entry name" value="Toxin - Anthrax Protective Antigen,domain 1"/>
    <property type="match status" value="1"/>
</dbReference>
<dbReference type="PANTHER" id="PTHR21600">
    <property type="entry name" value="MITOCHONDRIAL RNA PSEUDOURIDINE SYNTHASE"/>
    <property type="match status" value="1"/>
</dbReference>
<dbReference type="Pfam" id="PF07691">
    <property type="entry name" value="PA14"/>
    <property type="match status" value="1"/>
</dbReference>
<feature type="region of interest" description="Disordered" evidence="3">
    <location>
        <begin position="234"/>
        <end position="254"/>
    </location>
</feature>
<feature type="region of interest" description="Disordered" evidence="3">
    <location>
        <begin position="1204"/>
        <end position="1226"/>
    </location>
</feature>
<feature type="region of interest" description="Disordered" evidence="3">
    <location>
        <begin position="59"/>
        <end position="116"/>
    </location>
</feature>
<accession>A0A9P5SDL9</accession>
<keyword evidence="6" id="KW-1185">Reference proteome</keyword>
<feature type="region of interest" description="Disordered" evidence="3">
    <location>
        <begin position="1"/>
        <end position="20"/>
    </location>
</feature>
<proteinExistence type="inferred from homology"/>
<feature type="compositionally biased region" description="Polar residues" evidence="3">
    <location>
        <begin position="979"/>
        <end position="992"/>
    </location>
</feature>
<dbReference type="GO" id="GO:0000455">
    <property type="term" value="P:enzyme-directed rRNA pseudouridine synthesis"/>
    <property type="evidence" value="ECO:0007669"/>
    <property type="project" value="TreeGrafter"/>
</dbReference>
<dbReference type="AlphaFoldDB" id="A0A9P5SDL9"/>
<reference evidence="5" key="1">
    <citation type="journal article" date="2020" name="Fungal Divers.">
        <title>Resolving the Mortierellaceae phylogeny through synthesis of multi-gene phylogenetics and phylogenomics.</title>
        <authorList>
            <person name="Vandepol N."/>
            <person name="Liber J."/>
            <person name="Desiro A."/>
            <person name="Na H."/>
            <person name="Kennedy M."/>
            <person name="Barry K."/>
            <person name="Grigoriev I.V."/>
            <person name="Miller A.N."/>
            <person name="O'Donnell K."/>
            <person name="Stajich J.E."/>
            <person name="Bonito G."/>
        </authorList>
    </citation>
    <scope>NUCLEOTIDE SEQUENCE</scope>
    <source>
        <strain evidence="5">NVP1</strain>
    </source>
</reference>
<protein>
    <recommendedName>
        <fullName evidence="4">PA14 domain-containing protein</fullName>
    </recommendedName>
</protein>
<dbReference type="InterPro" id="IPR006145">
    <property type="entry name" value="PsdUridine_synth_RsuA/RluA"/>
</dbReference>
<dbReference type="InterPro" id="IPR011658">
    <property type="entry name" value="PA14_dom"/>
</dbReference>
<dbReference type="PANTHER" id="PTHR21600:SF87">
    <property type="entry name" value="RNA PSEUDOURIDYLATE SYNTHASE DOMAIN-CONTAINING PROTEIN 1"/>
    <property type="match status" value="1"/>
</dbReference>
<dbReference type="SUPFAM" id="SSF56988">
    <property type="entry name" value="Anthrax protective antigen"/>
    <property type="match status" value="1"/>
</dbReference>
<sequence length="1226" mass="134432">MKTSRIQIKPRYDSSTQDELLSTSSSYLLRSIRGGYGDKDSQEEDNVDIDSLDVAILTPTDNNRLDPFDGPTFRTRHGQRPPQLYDNHDDNTSSSSSSSSNSQVYPSGARKGHAKSFSQLSSGVVTIKGSTSSDRYSPGLPISTNGRHSLEKSTDDHLLQVQQPEEGMQFTSPDYRKSMVASIHSDDIAMDFSNGASPISGRGSFFNADHQNHQYGNLLQEAALIIEQQSNQGRSIGMGSRTSLDGVASPTMRSTNESGYEAIAAMAPSRPNSGRTVYRTVQEVPPTQPLPPPPPEPEAPVAEAPNSSTKSIASKNTPGSNSNRSTLTRSDSRRFSAHGNQFSSQTSLSSVSKESTVSARSASGRGEGGDEDDEDGYPISNSNHRNKPRNEPKGISTSSTGGSLHKNHTLQRFPTAHSQLHGYDDYSTNSNNHTLAPLPITPSSNAHSYQHYNNQPRHHHDYRPGVVFEYYEGEWDWLPNFDEMRPQHVGIVGNFMIDEATERELFRPRFPLMHRGPSGHVAMSKETGNYAVRFTTNIDITQDGVYSFWVSSNDGSVLYIANTLVVENDGMHYATEVEGRILLSAGKHPMTVEFFHRNGKMLEGFRSTGPSLVVSYRAPGPVWSFGLGAGPKQTMKSASFFYDHGDGRLMGLLNEYGVFDEYAEGGGKDAPESRGQDVGKVKGKAALWSQGAKDGRSSHAGGGGGGGSAERPHEWIGNQGSRPTRHRVMSGDMAQLQPSARELQVQMENAKTTIKDLEQIISDQAESHRNKMTQLYEILQDTQDQVDRLVAGLQKATLFEKPRTTIVQNRHNNNINGNLNKGGPLPSSLINRGHSRRPNNNINSTVGSNWRGTVVSVYVDAEEEHQEEEEEEGSGSEMEGGGEDRATNGDEVLKKHLADLEKLKQMYFFSMALSVKMNSEMMGKKTVEYTSTSVQRLYEECTVQNKVPVEGWPGFVSRYFAAKPGVGSLGLGGADPSHRSYQMSRPRSYSATPPSPPKPKFVSKDLVVSPDESGMRLDRFLLSRLASKGKGKDHPSSVNHVQIQKWFRKRQVKRVTLALDRSQGEGEGEGGESGMESRAVAVTVTAGATRTEAGQVWRVRLVEASFEQKSVEAEETVVEKKDTSLPLQDWVVYRDDRIIVLNKPAGVAVQGGTGVQSSVDSSLSVLKFENPERPKIVHRLDKTTSGLLVLARTRKAAQDLAKRFHDGSMGHGGKEGEAEIQKKVRG</sequence>
<feature type="domain" description="PA14" evidence="4">
    <location>
        <begin position="461"/>
        <end position="639"/>
    </location>
</feature>
<feature type="coiled-coil region" evidence="2">
    <location>
        <begin position="740"/>
        <end position="785"/>
    </location>
</feature>
<evidence type="ECO:0000313" key="6">
    <source>
        <dbReference type="Proteomes" id="UP000696485"/>
    </source>
</evidence>
<dbReference type="Pfam" id="PF00849">
    <property type="entry name" value="PseudoU_synth_2"/>
    <property type="match status" value="1"/>
</dbReference>
<dbReference type="InterPro" id="IPR020103">
    <property type="entry name" value="PsdUridine_synth_cat_dom_sf"/>
</dbReference>
<feature type="compositionally biased region" description="Pro residues" evidence="3">
    <location>
        <begin position="286"/>
        <end position="298"/>
    </location>
</feature>
<dbReference type="EMBL" id="JAAAUY010000798">
    <property type="protein sequence ID" value="KAF9326321.1"/>
    <property type="molecule type" value="Genomic_DNA"/>
</dbReference>
<dbReference type="SUPFAM" id="SSF55120">
    <property type="entry name" value="Pseudouridine synthase"/>
    <property type="match status" value="1"/>
</dbReference>
<dbReference type="SMART" id="SM00758">
    <property type="entry name" value="PA14"/>
    <property type="match status" value="1"/>
</dbReference>
<evidence type="ECO:0000259" key="4">
    <source>
        <dbReference type="PROSITE" id="PS51820"/>
    </source>
</evidence>
<feature type="compositionally biased region" description="Polar residues" evidence="3">
    <location>
        <begin position="306"/>
        <end position="329"/>
    </location>
</feature>
<gene>
    <name evidence="5" type="ORF">BG006_010219</name>
</gene>
<dbReference type="InterPro" id="IPR006224">
    <property type="entry name" value="PsdUridine_synth_RluA-like_CS"/>
</dbReference>
<dbReference type="GO" id="GO:0003723">
    <property type="term" value="F:RNA binding"/>
    <property type="evidence" value="ECO:0007669"/>
    <property type="project" value="InterPro"/>
</dbReference>
<organism evidence="5 6">
    <name type="scientific">Podila minutissima</name>
    <dbReference type="NCBI Taxonomy" id="64525"/>
    <lineage>
        <taxon>Eukaryota</taxon>
        <taxon>Fungi</taxon>
        <taxon>Fungi incertae sedis</taxon>
        <taxon>Mucoromycota</taxon>
        <taxon>Mortierellomycotina</taxon>
        <taxon>Mortierellomycetes</taxon>
        <taxon>Mortierellales</taxon>
        <taxon>Mortierellaceae</taxon>
        <taxon>Podila</taxon>
    </lineage>
</organism>
<name>A0A9P5SDL9_9FUNG</name>
<feature type="compositionally biased region" description="Low complexity" evidence="3">
    <location>
        <begin position="93"/>
        <end position="102"/>
    </location>
</feature>
<evidence type="ECO:0000256" key="3">
    <source>
        <dbReference type="SAM" id="MobiDB-lite"/>
    </source>
</evidence>
<feature type="region of interest" description="Disordered" evidence="3">
    <location>
        <begin position="971"/>
        <end position="1003"/>
    </location>
</feature>
<feature type="region of interest" description="Disordered" evidence="3">
    <location>
        <begin position="128"/>
        <end position="156"/>
    </location>
</feature>
<dbReference type="GO" id="GO:0009982">
    <property type="term" value="F:pseudouridine synthase activity"/>
    <property type="evidence" value="ECO:0007669"/>
    <property type="project" value="InterPro"/>
</dbReference>
<feature type="region of interest" description="Disordered" evidence="3">
    <location>
        <begin position="420"/>
        <end position="448"/>
    </location>
</feature>